<dbReference type="OrthoDB" id="272937at2"/>
<proteinExistence type="predicted"/>
<dbReference type="HOGENOM" id="CLU_1943984_0_0_4"/>
<evidence type="ECO:0008006" key="3">
    <source>
        <dbReference type="Google" id="ProtNLM"/>
    </source>
</evidence>
<dbReference type="AlphaFoldDB" id="C7RQ85"/>
<dbReference type="EMBL" id="CP001715">
    <property type="protein sequence ID" value="ACV37492.1"/>
    <property type="molecule type" value="Genomic_DNA"/>
</dbReference>
<feature type="transmembrane region" description="Helical" evidence="1">
    <location>
        <begin position="53"/>
        <end position="73"/>
    </location>
</feature>
<organism evidence="2">
    <name type="scientific">Accumulibacter regalis</name>
    <dbReference type="NCBI Taxonomy" id="522306"/>
    <lineage>
        <taxon>Bacteria</taxon>
        <taxon>Pseudomonadati</taxon>
        <taxon>Pseudomonadota</taxon>
        <taxon>Betaproteobacteria</taxon>
        <taxon>Candidatus Accumulibacter</taxon>
    </lineage>
</organism>
<name>C7RQ85_ACCRE</name>
<dbReference type="KEGG" id="app:CAP2UW1_4251"/>
<dbReference type="eggNOG" id="ENOG50335IZ">
    <property type="taxonomic scope" value="Bacteria"/>
</dbReference>
<reference evidence="2" key="2">
    <citation type="submission" date="2009-09" db="EMBL/GenBank/DDBJ databases">
        <title>Complete sequence of chromosome of Candidatus Accumulibacter phosphatis clade IIA str. UW-1.</title>
        <authorList>
            <consortium name="US DOE Joint Genome Institute"/>
            <person name="Martin H.G."/>
            <person name="Ivanova N."/>
            <person name="Kunin V."/>
            <person name="Warnecke F."/>
            <person name="Barry K."/>
            <person name="He S."/>
            <person name="Salamov A."/>
            <person name="Szeto E."/>
            <person name="Dalin E."/>
            <person name="Pangilinan J.L."/>
            <person name="Lapidus A."/>
            <person name="Lowry S."/>
            <person name="Kyrpides N.C."/>
            <person name="McMahon K.D."/>
            <person name="Hugenholtz P."/>
        </authorList>
    </citation>
    <scope>NUCLEOTIDE SEQUENCE [LARGE SCALE GENOMIC DNA]</scope>
    <source>
        <strain evidence="2">UW-1</strain>
    </source>
</reference>
<sequence length="129" mass="13990">MNPTLNHINLWMAWIGILLGLLSGALIGLFFHRDEWLGGYGSWRRRLLRLGHISFFGIAFLNLAFANTVSLAGATAPAFAAWSLVAGAVLMPAICFLAAWRPSFRHLFFLPVVALISGAVSLLAGEVLP</sequence>
<feature type="transmembrane region" description="Helical" evidence="1">
    <location>
        <begin position="12"/>
        <end position="32"/>
    </location>
</feature>
<reference evidence="2" key="1">
    <citation type="submission" date="2009-08" db="EMBL/GenBank/DDBJ databases">
        <authorList>
            <consortium name="US DOE Joint Genome Institute"/>
            <person name="Lucas S."/>
            <person name="Copeland A."/>
            <person name="Lapidus A."/>
            <person name="Glavina del Rio T."/>
            <person name="Dalin E."/>
            <person name="Tice H."/>
            <person name="Bruce D."/>
            <person name="Barry K."/>
            <person name="Pitluck S."/>
            <person name="Lowry S."/>
            <person name="Larimer F."/>
            <person name="Land M."/>
            <person name="Hauser L."/>
            <person name="Kyrpides N."/>
            <person name="Ivanova N."/>
            <person name="McMahon K.D."/>
            <person name="Hugenholtz P."/>
        </authorList>
    </citation>
    <scope>NUCLEOTIDE SEQUENCE</scope>
    <source>
        <strain evidence="2">UW-1</strain>
    </source>
</reference>
<gene>
    <name evidence="2" type="ordered locus">CAP2UW1_4251</name>
</gene>
<accession>C7RQ85</accession>
<evidence type="ECO:0000256" key="1">
    <source>
        <dbReference type="SAM" id="Phobius"/>
    </source>
</evidence>
<keyword evidence="1" id="KW-1133">Transmembrane helix</keyword>
<keyword evidence="1" id="KW-0812">Transmembrane</keyword>
<keyword evidence="1" id="KW-0472">Membrane</keyword>
<protein>
    <recommendedName>
        <fullName evidence="3">DUF423 domain-containing protein</fullName>
    </recommendedName>
</protein>
<feature type="transmembrane region" description="Helical" evidence="1">
    <location>
        <begin position="107"/>
        <end position="125"/>
    </location>
</feature>
<feature type="transmembrane region" description="Helical" evidence="1">
    <location>
        <begin position="79"/>
        <end position="100"/>
    </location>
</feature>
<dbReference type="STRING" id="522306.CAP2UW1_4251"/>
<evidence type="ECO:0000313" key="2">
    <source>
        <dbReference type="EMBL" id="ACV37492.1"/>
    </source>
</evidence>